<dbReference type="STRING" id="945553.A0A0D2PYV2"/>
<dbReference type="Gene3D" id="2.40.30.10">
    <property type="entry name" value="Translation factors"/>
    <property type="match status" value="1"/>
</dbReference>
<dbReference type="SUPFAM" id="SSF63380">
    <property type="entry name" value="Riboflavin synthase domain-like"/>
    <property type="match status" value="1"/>
</dbReference>
<sequence>MWRRVPCLRPQQFAVQRAWKSTRRSTRPPKSSLFESTPAPFLPRPPTPVFHLSEPRIPTHVRIGTCLVAFAAGFSIYFFLDDPEIVGPPPKPPVLSPNQFAVTKLNSAEASGPSTKLVKIASPPHLLPLNNSSDASIWSVFIKDDDIQVERAYTPLHGVDSNGDMLFWIKKYPKGEVGRWIHSKNPGDKIEIRGPIKTWPWKDGVWDEVVMISGGTGITPFAQLFNNLILKSPSATNTRFTLIHSSRVPGELPPAVILEPMVAFASGNPDKFKLHVFVDEVDASKPPVSIENINMGRIQEAGLKRCLKGPEEPSKAWWRKSPVQRPQQSNKPRILFLVCGPEPMIDAIAGPYGRNFSQGPVGGILGKMGYTSDEVYKL</sequence>
<dbReference type="InterPro" id="IPR017927">
    <property type="entry name" value="FAD-bd_FR_type"/>
</dbReference>
<keyword evidence="5" id="KW-0560">Oxidoreductase</keyword>
<dbReference type="GO" id="GO:0016491">
    <property type="term" value="F:oxidoreductase activity"/>
    <property type="evidence" value="ECO:0007669"/>
    <property type="project" value="UniProtKB-KW"/>
</dbReference>
<dbReference type="PROSITE" id="PS51384">
    <property type="entry name" value="FAD_FR"/>
    <property type="match status" value="1"/>
</dbReference>
<evidence type="ECO:0000256" key="7">
    <source>
        <dbReference type="SAM" id="MobiDB-lite"/>
    </source>
</evidence>
<feature type="domain" description="FAD-binding FR-type" evidence="8">
    <location>
        <begin position="97"/>
        <end position="202"/>
    </location>
</feature>
<dbReference type="CDD" id="cd06183">
    <property type="entry name" value="cyt_b5_reduct_like"/>
    <property type="match status" value="1"/>
</dbReference>
<dbReference type="Pfam" id="PF00175">
    <property type="entry name" value="NAD_binding_1"/>
    <property type="match status" value="1"/>
</dbReference>
<feature type="binding site" evidence="6">
    <location>
        <position position="153"/>
    </location>
    <ligand>
        <name>FAD</name>
        <dbReference type="ChEBI" id="CHEBI:57692"/>
    </ligand>
</feature>
<dbReference type="SUPFAM" id="SSF52343">
    <property type="entry name" value="Ferredoxin reductase-like, C-terminal NADP-linked domain"/>
    <property type="match status" value="1"/>
</dbReference>
<evidence type="ECO:0000259" key="8">
    <source>
        <dbReference type="PROSITE" id="PS51384"/>
    </source>
</evidence>
<feature type="binding site" evidence="6">
    <location>
        <position position="170"/>
    </location>
    <ligand>
        <name>FAD</name>
        <dbReference type="ChEBI" id="CHEBI:57692"/>
    </ligand>
</feature>
<dbReference type="AlphaFoldDB" id="A0A0D2PYV2"/>
<dbReference type="OrthoDB" id="432685at2759"/>
<dbReference type="Proteomes" id="UP000054270">
    <property type="component" value="Unassembled WGS sequence"/>
</dbReference>
<dbReference type="PANTHER" id="PTHR19370:SF189">
    <property type="entry name" value="CYTOCHROME C MITOCHONDRIAL IMPORT FACTOR CYC2"/>
    <property type="match status" value="1"/>
</dbReference>
<dbReference type="Gene3D" id="3.40.50.80">
    <property type="entry name" value="Nucleotide-binding domain of ferredoxin-NADP reductase (FNR) module"/>
    <property type="match status" value="1"/>
</dbReference>
<name>A0A0D2PYV2_HYPSF</name>
<dbReference type="OMA" id="VKQPEIM"/>
<dbReference type="PRINTS" id="PR00406">
    <property type="entry name" value="CYTB5RDTASE"/>
</dbReference>
<evidence type="ECO:0000313" key="10">
    <source>
        <dbReference type="Proteomes" id="UP000054270"/>
    </source>
</evidence>
<dbReference type="InterPro" id="IPR008333">
    <property type="entry name" value="Cbr1-like_FAD-bd_dom"/>
</dbReference>
<dbReference type="InterPro" id="IPR001834">
    <property type="entry name" value="CBR-like"/>
</dbReference>
<gene>
    <name evidence="9" type="ORF">HYPSUDRAFT_183567</name>
</gene>
<dbReference type="InterPro" id="IPR039261">
    <property type="entry name" value="FNR_nucleotide-bd"/>
</dbReference>
<comment type="cofactor">
    <cofactor evidence="1 6">
        <name>FAD</name>
        <dbReference type="ChEBI" id="CHEBI:57692"/>
    </cofactor>
</comment>
<evidence type="ECO:0000256" key="5">
    <source>
        <dbReference type="ARBA" id="ARBA00023002"/>
    </source>
</evidence>
<feature type="region of interest" description="Disordered" evidence="7">
    <location>
        <begin position="18"/>
        <end position="40"/>
    </location>
</feature>
<evidence type="ECO:0000256" key="6">
    <source>
        <dbReference type="PIRSR" id="PIRSR601834-1"/>
    </source>
</evidence>
<feature type="binding site" evidence="6">
    <location>
        <position position="151"/>
    </location>
    <ligand>
        <name>FAD</name>
        <dbReference type="ChEBI" id="CHEBI:57692"/>
    </ligand>
</feature>
<dbReference type="EMBL" id="KN817536">
    <property type="protein sequence ID" value="KJA24545.1"/>
    <property type="molecule type" value="Genomic_DNA"/>
</dbReference>
<dbReference type="Pfam" id="PF00970">
    <property type="entry name" value="FAD_binding_6"/>
    <property type="match status" value="1"/>
</dbReference>
<evidence type="ECO:0000313" key="9">
    <source>
        <dbReference type="EMBL" id="KJA24545.1"/>
    </source>
</evidence>
<keyword evidence="4 6" id="KW-0274">FAD</keyword>
<evidence type="ECO:0000256" key="4">
    <source>
        <dbReference type="ARBA" id="ARBA00022827"/>
    </source>
</evidence>
<organism evidence="9 10">
    <name type="scientific">Hypholoma sublateritium (strain FD-334 SS-4)</name>
    <dbReference type="NCBI Taxonomy" id="945553"/>
    <lineage>
        <taxon>Eukaryota</taxon>
        <taxon>Fungi</taxon>
        <taxon>Dikarya</taxon>
        <taxon>Basidiomycota</taxon>
        <taxon>Agaricomycotina</taxon>
        <taxon>Agaricomycetes</taxon>
        <taxon>Agaricomycetidae</taxon>
        <taxon>Agaricales</taxon>
        <taxon>Agaricineae</taxon>
        <taxon>Strophariaceae</taxon>
        <taxon>Hypholoma</taxon>
    </lineage>
</organism>
<protein>
    <recommendedName>
        <fullName evidence="8">FAD-binding FR-type domain-containing protein</fullName>
    </recommendedName>
</protein>
<feature type="binding site" evidence="6">
    <location>
        <position position="177"/>
    </location>
    <ligand>
        <name>FAD</name>
        <dbReference type="ChEBI" id="CHEBI:57692"/>
    </ligand>
</feature>
<proteinExistence type="inferred from homology"/>
<evidence type="ECO:0000256" key="3">
    <source>
        <dbReference type="ARBA" id="ARBA00022630"/>
    </source>
</evidence>
<dbReference type="InterPro" id="IPR001433">
    <property type="entry name" value="OxRdtase_FAD/NAD-bd"/>
</dbReference>
<feature type="binding site" evidence="6">
    <location>
        <position position="219"/>
    </location>
    <ligand>
        <name>FAD</name>
        <dbReference type="ChEBI" id="CHEBI:57692"/>
    </ligand>
</feature>
<dbReference type="GO" id="GO:0005739">
    <property type="term" value="C:mitochondrion"/>
    <property type="evidence" value="ECO:0007669"/>
    <property type="project" value="TreeGrafter"/>
</dbReference>
<comment type="similarity">
    <text evidence="2">Belongs to the flavoprotein pyridine nucleotide cytochrome reductase family.</text>
</comment>
<evidence type="ECO:0000256" key="1">
    <source>
        <dbReference type="ARBA" id="ARBA00001974"/>
    </source>
</evidence>
<dbReference type="InterPro" id="IPR017938">
    <property type="entry name" value="Riboflavin_synthase-like_b-brl"/>
</dbReference>
<accession>A0A0D2PYV2</accession>
<keyword evidence="3 6" id="KW-0285">Flavoprotein</keyword>
<keyword evidence="10" id="KW-1185">Reference proteome</keyword>
<dbReference type="PANTHER" id="PTHR19370">
    <property type="entry name" value="NADH-CYTOCHROME B5 REDUCTASE"/>
    <property type="match status" value="1"/>
</dbReference>
<evidence type="ECO:0000256" key="2">
    <source>
        <dbReference type="ARBA" id="ARBA00006105"/>
    </source>
</evidence>
<reference evidence="10" key="1">
    <citation type="submission" date="2014-04" db="EMBL/GenBank/DDBJ databases">
        <title>Evolutionary Origins and Diversification of the Mycorrhizal Mutualists.</title>
        <authorList>
            <consortium name="DOE Joint Genome Institute"/>
            <consortium name="Mycorrhizal Genomics Consortium"/>
            <person name="Kohler A."/>
            <person name="Kuo A."/>
            <person name="Nagy L.G."/>
            <person name="Floudas D."/>
            <person name="Copeland A."/>
            <person name="Barry K.W."/>
            <person name="Cichocki N."/>
            <person name="Veneault-Fourrey C."/>
            <person name="LaButti K."/>
            <person name="Lindquist E.A."/>
            <person name="Lipzen A."/>
            <person name="Lundell T."/>
            <person name="Morin E."/>
            <person name="Murat C."/>
            <person name="Riley R."/>
            <person name="Ohm R."/>
            <person name="Sun H."/>
            <person name="Tunlid A."/>
            <person name="Henrissat B."/>
            <person name="Grigoriev I.V."/>
            <person name="Hibbett D.S."/>
            <person name="Martin F."/>
        </authorList>
    </citation>
    <scope>NUCLEOTIDE SEQUENCE [LARGE SCALE GENOMIC DNA]</scope>
    <source>
        <strain evidence="10">FD-334 SS-4</strain>
    </source>
</reference>